<organism evidence="1 2">
    <name type="scientific">Paenibacillus contaminans</name>
    <dbReference type="NCBI Taxonomy" id="450362"/>
    <lineage>
        <taxon>Bacteria</taxon>
        <taxon>Bacillati</taxon>
        <taxon>Bacillota</taxon>
        <taxon>Bacilli</taxon>
        <taxon>Bacillales</taxon>
        <taxon>Paenibacillaceae</taxon>
        <taxon>Paenibacillus</taxon>
    </lineage>
</organism>
<dbReference type="AlphaFoldDB" id="A0A329MKQ0"/>
<evidence type="ECO:0000313" key="1">
    <source>
        <dbReference type="EMBL" id="RAV20501.1"/>
    </source>
</evidence>
<proteinExistence type="predicted"/>
<dbReference type="RefSeq" id="WP_113031898.1">
    <property type="nucleotide sequence ID" value="NZ_QMFB01000008.1"/>
</dbReference>
<sequence length="70" mass="8035">MDFPIISHFAAIIIQMFPPHRFSFIVARTMPYVKSQLHVTEDKENAQTGAIEDKISSFRLNSYGLNADFM</sequence>
<dbReference type="EMBL" id="QMFB01000008">
    <property type="protein sequence ID" value="RAV20501.1"/>
    <property type="molecule type" value="Genomic_DNA"/>
</dbReference>
<dbReference type="Proteomes" id="UP000250369">
    <property type="component" value="Unassembled WGS sequence"/>
</dbReference>
<gene>
    <name evidence="1" type="ORF">DQG23_16205</name>
</gene>
<evidence type="ECO:0000313" key="2">
    <source>
        <dbReference type="Proteomes" id="UP000250369"/>
    </source>
</evidence>
<name>A0A329MKQ0_9BACL</name>
<reference evidence="1 2" key="1">
    <citation type="journal article" date="2009" name="Int. J. Syst. Evol. Microbiol.">
        <title>Paenibacillus contaminans sp. nov., isolated from a contaminated laboratory plate.</title>
        <authorList>
            <person name="Chou J.H."/>
            <person name="Lee J.H."/>
            <person name="Lin M.C."/>
            <person name="Chang P.S."/>
            <person name="Arun A.B."/>
            <person name="Young C.C."/>
            <person name="Chen W.M."/>
        </authorList>
    </citation>
    <scope>NUCLEOTIDE SEQUENCE [LARGE SCALE GENOMIC DNA]</scope>
    <source>
        <strain evidence="1 2">CKOBP-6</strain>
    </source>
</reference>
<comment type="caution">
    <text evidence="1">The sequence shown here is derived from an EMBL/GenBank/DDBJ whole genome shotgun (WGS) entry which is preliminary data.</text>
</comment>
<protein>
    <submittedName>
        <fullName evidence="1">Uncharacterized protein</fullName>
    </submittedName>
</protein>
<accession>A0A329MKQ0</accession>
<keyword evidence="2" id="KW-1185">Reference proteome</keyword>